<keyword evidence="2" id="KW-1185">Reference proteome</keyword>
<proteinExistence type="predicted"/>
<evidence type="ECO:0000313" key="2">
    <source>
        <dbReference type="Proteomes" id="UP000324222"/>
    </source>
</evidence>
<accession>A0A5B7J751</accession>
<gene>
    <name evidence="1" type="ORF">E2C01_087645</name>
</gene>
<dbReference type="EMBL" id="VSRR010091654">
    <property type="protein sequence ID" value="MPC92550.1"/>
    <property type="molecule type" value="Genomic_DNA"/>
</dbReference>
<protein>
    <submittedName>
        <fullName evidence="1">Uncharacterized protein</fullName>
    </submittedName>
</protein>
<reference evidence="1 2" key="1">
    <citation type="submission" date="2019-05" db="EMBL/GenBank/DDBJ databases">
        <title>Another draft genome of Portunus trituberculatus and its Hox gene families provides insights of decapod evolution.</title>
        <authorList>
            <person name="Jeong J.-H."/>
            <person name="Song I."/>
            <person name="Kim S."/>
            <person name="Choi T."/>
            <person name="Kim D."/>
            <person name="Ryu S."/>
            <person name="Kim W."/>
        </authorList>
    </citation>
    <scope>NUCLEOTIDE SEQUENCE [LARGE SCALE GENOMIC DNA]</scope>
    <source>
        <tissue evidence="1">Muscle</tissue>
    </source>
</reference>
<dbReference type="Proteomes" id="UP000324222">
    <property type="component" value="Unassembled WGS sequence"/>
</dbReference>
<evidence type="ECO:0000313" key="1">
    <source>
        <dbReference type="EMBL" id="MPC92550.1"/>
    </source>
</evidence>
<name>A0A5B7J751_PORTR</name>
<comment type="caution">
    <text evidence="1">The sequence shown here is derived from an EMBL/GenBank/DDBJ whole genome shotgun (WGS) entry which is preliminary data.</text>
</comment>
<sequence>MHQAGRVEAICLPSLGILVLTGFVCKPDDDDDDDDDDDGNGD</sequence>
<organism evidence="1 2">
    <name type="scientific">Portunus trituberculatus</name>
    <name type="common">Swimming crab</name>
    <name type="synonym">Neptunus trituberculatus</name>
    <dbReference type="NCBI Taxonomy" id="210409"/>
    <lineage>
        <taxon>Eukaryota</taxon>
        <taxon>Metazoa</taxon>
        <taxon>Ecdysozoa</taxon>
        <taxon>Arthropoda</taxon>
        <taxon>Crustacea</taxon>
        <taxon>Multicrustacea</taxon>
        <taxon>Malacostraca</taxon>
        <taxon>Eumalacostraca</taxon>
        <taxon>Eucarida</taxon>
        <taxon>Decapoda</taxon>
        <taxon>Pleocyemata</taxon>
        <taxon>Brachyura</taxon>
        <taxon>Eubrachyura</taxon>
        <taxon>Portunoidea</taxon>
        <taxon>Portunidae</taxon>
        <taxon>Portuninae</taxon>
        <taxon>Portunus</taxon>
    </lineage>
</organism>
<dbReference type="AlphaFoldDB" id="A0A5B7J751"/>